<dbReference type="EMBL" id="JAULUE010002066">
    <property type="protein sequence ID" value="KAK5877918.1"/>
    <property type="molecule type" value="Genomic_DNA"/>
</dbReference>
<dbReference type="AlphaFoldDB" id="A0AAN8B3P0"/>
<name>A0AAN8B3P0_9TELE</name>
<proteinExistence type="predicted"/>
<gene>
    <name evidence="1" type="ORF">CesoFtcFv8_025380</name>
</gene>
<sequence>MTVSFFRDRKANQTSFCIIKSQCHPRVTGKSIRDTSADSTLSPESSAKVQSGDRGFRYCTCNLLGNQQCCLSCLKRCMQDLFVGGMIVGNCIQTRGNGEGDYASIGTGPVRCHGTSIVPPSTWAWHRNLQ</sequence>
<comment type="caution">
    <text evidence="1">The sequence shown here is derived from an EMBL/GenBank/DDBJ whole genome shotgun (WGS) entry which is preliminary data.</text>
</comment>
<dbReference type="Proteomes" id="UP001335648">
    <property type="component" value="Unassembled WGS sequence"/>
</dbReference>
<evidence type="ECO:0000313" key="1">
    <source>
        <dbReference type="EMBL" id="KAK5877918.1"/>
    </source>
</evidence>
<accession>A0AAN8B3P0</accession>
<keyword evidence="2" id="KW-1185">Reference proteome</keyword>
<evidence type="ECO:0000313" key="2">
    <source>
        <dbReference type="Proteomes" id="UP001335648"/>
    </source>
</evidence>
<protein>
    <submittedName>
        <fullName evidence="1">Uncharacterized protein</fullName>
    </submittedName>
</protein>
<organism evidence="1 2">
    <name type="scientific">Champsocephalus esox</name>
    <name type="common">pike icefish</name>
    <dbReference type="NCBI Taxonomy" id="159716"/>
    <lineage>
        <taxon>Eukaryota</taxon>
        <taxon>Metazoa</taxon>
        <taxon>Chordata</taxon>
        <taxon>Craniata</taxon>
        <taxon>Vertebrata</taxon>
        <taxon>Euteleostomi</taxon>
        <taxon>Actinopterygii</taxon>
        <taxon>Neopterygii</taxon>
        <taxon>Teleostei</taxon>
        <taxon>Neoteleostei</taxon>
        <taxon>Acanthomorphata</taxon>
        <taxon>Eupercaria</taxon>
        <taxon>Perciformes</taxon>
        <taxon>Notothenioidei</taxon>
        <taxon>Channichthyidae</taxon>
        <taxon>Champsocephalus</taxon>
    </lineage>
</organism>
<reference evidence="1 2" key="1">
    <citation type="journal article" date="2023" name="Mol. Biol. Evol.">
        <title>Genomics of Secondarily Temperate Adaptation in the Only Non-Antarctic Icefish.</title>
        <authorList>
            <person name="Rivera-Colon A.G."/>
            <person name="Rayamajhi N."/>
            <person name="Minhas B.F."/>
            <person name="Madrigal G."/>
            <person name="Bilyk K.T."/>
            <person name="Yoon V."/>
            <person name="Hune M."/>
            <person name="Gregory S."/>
            <person name="Cheng C.H.C."/>
            <person name="Catchen J.M."/>
        </authorList>
    </citation>
    <scope>NUCLEOTIDE SEQUENCE [LARGE SCALE GENOMIC DNA]</scope>
    <source>
        <strain evidence="1">JC2023a</strain>
    </source>
</reference>